<name>A0A4U0FCU7_9BACL</name>
<sequence>MSAAHRIAVAGCGSMANEWVKYAIGRDNAEIVALVDINPEAASAMADRYGLTCAVYTDVEKAVKESGATLVFDITIPSSHFQVGTTAMLLGCDVFSEKPLAETLDQCREMVRISEETGRMHAVMQNRRFNPQILALSGLIRSGTVGKPGYAGVDFFLGPHFGGFRDAMDNPLLLDMAIHTFDQARKILDADPVSVYCHEYNPPGSWYAGNSSAVCIFEMSDGSVFCYRGSWSAEGAQTSWEGEWRVTGERGTAIWDGTNPPYAEIVARGDEEGKFIRDFVRVEAEVPTTRHTFHAGCLDEMFDALEQGRRAETDCRDNIRSMAMVFGAVESARKGVKVMINDSRMRTSQSDNSQSYR</sequence>
<comment type="similarity">
    <text evidence="1">Belongs to the Gfo/Idh/MocA family.</text>
</comment>
<dbReference type="SUPFAM" id="SSF51735">
    <property type="entry name" value="NAD(P)-binding Rossmann-fold domains"/>
    <property type="match status" value="1"/>
</dbReference>
<reference evidence="5 6" key="1">
    <citation type="submission" date="2019-04" db="EMBL/GenBank/DDBJ databases">
        <title>Cohnella sp. nov., isolated from soil.</title>
        <authorList>
            <person name="Kim W."/>
        </authorList>
    </citation>
    <scope>NUCLEOTIDE SEQUENCE [LARGE SCALE GENOMIC DNA]</scope>
    <source>
        <strain evidence="5 6">CAU 1483</strain>
    </source>
</reference>
<evidence type="ECO:0000259" key="3">
    <source>
        <dbReference type="Pfam" id="PF01408"/>
    </source>
</evidence>
<evidence type="ECO:0000256" key="1">
    <source>
        <dbReference type="ARBA" id="ARBA00010928"/>
    </source>
</evidence>
<dbReference type="InterPro" id="IPR055170">
    <property type="entry name" value="GFO_IDH_MocA-like_dom"/>
</dbReference>
<comment type="caution">
    <text evidence="5">The sequence shown here is derived from an EMBL/GenBank/DDBJ whole genome shotgun (WGS) entry which is preliminary data.</text>
</comment>
<dbReference type="InterPro" id="IPR036291">
    <property type="entry name" value="NAD(P)-bd_dom_sf"/>
</dbReference>
<evidence type="ECO:0000256" key="2">
    <source>
        <dbReference type="ARBA" id="ARBA00023002"/>
    </source>
</evidence>
<organism evidence="5 6">
    <name type="scientific">Cohnella pontilimi</name>
    <dbReference type="NCBI Taxonomy" id="2564100"/>
    <lineage>
        <taxon>Bacteria</taxon>
        <taxon>Bacillati</taxon>
        <taxon>Bacillota</taxon>
        <taxon>Bacilli</taxon>
        <taxon>Bacillales</taxon>
        <taxon>Paenibacillaceae</taxon>
        <taxon>Cohnella</taxon>
    </lineage>
</organism>
<dbReference type="PANTHER" id="PTHR43708:SF5">
    <property type="entry name" value="CONSERVED EXPRESSED OXIDOREDUCTASE (EUROFUNG)-RELATED"/>
    <property type="match status" value="1"/>
</dbReference>
<feature type="domain" description="Gfo/Idh/MocA-like oxidoreductase N-terminal" evidence="3">
    <location>
        <begin position="6"/>
        <end position="123"/>
    </location>
</feature>
<dbReference type="AlphaFoldDB" id="A0A4U0FCU7"/>
<dbReference type="RefSeq" id="WP_136778730.1">
    <property type="nucleotide sequence ID" value="NZ_SUPK01000007.1"/>
</dbReference>
<protein>
    <submittedName>
        <fullName evidence="5">Gfo/Idh/MocA family oxidoreductase</fullName>
    </submittedName>
</protein>
<dbReference type="EMBL" id="SUPK01000007">
    <property type="protein sequence ID" value="TJY41102.1"/>
    <property type="molecule type" value="Genomic_DNA"/>
</dbReference>
<dbReference type="SUPFAM" id="SSF55347">
    <property type="entry name" value="Glyceraldehyde-3-phosphate dehydrogenase-like, C-terminal domain"/>
    <property type="match status" value="1"/>
</dbReference>
<gene>
    <name evidence="5" type="ORF">E5161_15505</name>
</gene>
<dbReference type="GO" id="GO:0016491">
    <property type="term" value="F:oxidoreductase activity"/>
    <property type="evidence" value="ECO:0007669"/>
    <property type="project" value="UniProtKB-KW"/>
</dbReference>
<accession>A0A4U0FCU7</accession>
<dbReference type="Pfam" id="PF01408">
    <property type="entry name" value="GFO_IDH_MocA"/>
    <property type="match status" value="1"/>
</dbReference>
<dbReference type="GO" id="GO:0000166">
    <property type="term" value="F:nucleotide binding"/>
    <property type="evidence" value="ECO:0007669"/>
    <property type="project" value="InterPro"/>
</dbReference>
<dbReference type="Proteomes" id="UP000309673">
    <property type="component" value="Unassembled WGS sequence"/>
</dbReference>
<feature type="domain" description="GFO/IDH/MocA-like oxidoreductase" evidence="4">
    <location>
        <begin position="135"/>
        <end position="253"/>
    </location>
</feature>
<dbReference type="Gene3D" id="3.40.50.720">
    <property type="entry name" value="NAD(P)-binding Rossmann-like Domain"/>
    <property type="match status" value="1"/>
</dbReference>
<dbReference type="OrthoDB" id="9800252at2"/>
<dbReference type="InterPro" id="IPR000683">
    <property type="entry name" value="Gfo/Idh/MocA-like_OxRdtase_N"/>
</dbReference>
<dbReference type="PANTHER" id="PTHR43708">
    <property type="entry name" value="CONSERVED EXPRESSED OXIDOREDUCTASE (EUROFUNG)"/>
    <property type="match status" value="1"/>
</dbReference>
<evidence type="ECO:0000313" key="6">
    <source>
        <dbReference type="Proteomes" id="UP000309673"/>
    </source>
</evidence>
<proteinExistence type="inferred from homology"/>
<dbReference type="Gene3D" id="3.30.360.10">
    <property type="entry name" value="Dihydrodipicolinate Reductase, domain 2"/>
    <property type="match status" value="1"/>
</dbReference>
<evidence type="ECO:0000259" key="4">
    <source>
        <dbReference type="Pfam" id="PF22725"/>
    </source>
</evidence>
<dbReference type="Pfam" id="PF22725">
    <property type="entry name" value="GFO_IDH_MocA_C3"/>
    <property type="match status" value="1"/>
</dbReference>
<evidence type="ECO:0000313" key="5">
    <source>
        <dbReference type="EMBL" id="TJY41102.1"/>
    </source>
</evidence>
<keyword evidence="6" id="KW-1185">Reference proteome</keyword>
<keyword evidence="2" id="KW-0560">Oxidoreductase</keyword>
<dbReference type="InterPro" id="IPR051317">
    <property type="entry name" value="Gfo/Idh/MocA_oxidoreduct"/>
</dbReference>